<dbReference type="SUPFAM" id="SSF48452">
    <property type="entry name" value="TPR-like"/>
    <property type="match status" value="2"/>
</dbReference>
<dbReference type="Proteomes" id="UP000718451">
    <property type="component" value="Unassembled WGS sequence"/>
</dbReference>
<evidence type="ECO:0000256" key="3">
    <source>
        <dbReference type="ARBA" id="ARBA00023163"/>
    </source>
</evidence>
<sequence length="530" mass="60894">MLKIVFTVLLLNLSFCLSQETNKNSKPAELLKNIQSAYDNGDYKLHKTYSDSLYHWGKANKAANFQILGMVNQAVFHNNIGEQDKSIELYRDALSIADSIPNDYRTKIIILVNLGNVYTRINSHQKAIGTMENVLSLLDEFEDNPKIRASAYNGLANNYEKLKNYEKSLEFHFKTKELGEQINNEKIIATALNNISDTYQIQGKYELAVEVCERALNLEYTKQPTKEKVWLLSGLAMAQWKQNDLENAIKNLNMAKKIAIEKGLTEAQMEIYDDLSKVYLSINDSTNASSAKENYLSLKNDFLERKQNATRIDLEKDISAKNAMLQKKESDIADLANNRKILKFWSLALGGILFILLLLFYFYSKRLKTQQKLLQEQFENLKKGKNVNKEVFIKSVQNTPKEKNNTYKNSSLKEEDLNKHKKSLSVFMKKMKPYLDPDLSQKDLAKKIGISSHHLSEVLNVGYNQNFYNFVNSYRILEAQKLIQEENYKDAKLVAIAFDSGFKSKTSFNRAFKSHTGKTPSEYKNSITKN</sequence>
<dbReference type="EMBL" id="JAAWWL010000001">
    <property type="protein sequence ID" value="NKI31646.1"/>
    <property type="molecule type" value="Genomic_DNA"/>
</dbReference>
<protein>
    <submittedName>
        <fullName evidence="7">AraC family transcriptional regulator</fullName>
    </submittedName>
</protein>
<evidence type="ECO:0000256" key="1">
    <source>
        <dbReference type="ARBA" id="ARBA00023015"/>
    </source>
</evidence>
<dbReference type="PROSITE" id="PS50005">
    <property type="entry name" value="TPR"/>
    <property type="match status" value="1"/>
</dbReference>
<accession>A0ABX1GRE3</accession>
<dbReference type="RefSeq" id="WP_168551806.1">
    <property type="nucleotide sequence ID" value="NZ_JAAWWL010000001.1"/>
</dbReference>
<organism evidence="7 8">
    <name type="scientific">Croceivirga thetidis</name>
    <dbReference type="NCBI Taxonomy" id="2721623"/>
    <lineage>
        <taxon>Bacteria</taxon>
        <taxon>Pseudomonadati</taxon>
        <taxon>Bacteroidota</taxon>
        <taxon>Flavobacteriia</taxon>
        <taxon>Flavobacteriales</taxon>
        <taxon>Flavobacteriaceae</taxon>
        <taxon>Croceivirga</taxon>
    </lineage>
</organism>
<evidence type="ECO:0000256" key="4">
    <source>
        <dbReference type="PROSITE-ProRule" id="PRU00339"/>
    </source>
</evidence>
<dbReference type="PROSITE" id="PS01124">
    <property type="entry name" value="HTH_ARAC_FAMILY_2"/>
    <property type="match status" value="1"/>
</dbReference>
<feature type="transmembrane region" description="Helical" evidence="5">
    <location>
        <begin position="344"/>
        <end position="363"/>
    </location>
</feature>
<dbReference type="InterPro" id="IPR011990">
    <property type="entry name" value="TPR-like_helical_dom_sf"/>
</dbReference>
<evidence type="ECO:0000259" key="6">
    <source>
        <dbReference type="PROSITE" id="PS01124"/>
    </source>
</evidence>
<dbReference type="Pfam" id="PF13424">
    <property type="entry name" value="TPR_12"/>
    <property type="match status" value="1"/>
</dbReference>
<keyword evidence="5" id="KW-0812">Transmembrane</keyword>
<dbReference type="InterPro" id="IPR009057">
    <property type="entry name" value="Homeodomain-like_sf"/>
</dbReference>
<dbReference type="Pfam" id="PF12833">
    <property type="entry name" value="HTH_18"/>
    <property type="match status" value="1"/>
</dbReference>
<dbReference type="InterPro" id="IPR019734">
    <property type="entry name" value="TPR_rpt"/>
</dbReference>
<dbReference type="SMART" id="SM00342">
    <property type="entry name" value="HTH_ARAC"/>
    <property type="match status" value="1"/>
</dbReference>
<keyword evidence="5" id="KW-0472">Membrane</keyword>
<proteinExistence type="predicted"/>
<keyword evidence="8" id="KW-1185">Reference proteome</keyword>
<gene>
    <name evidence="7" type="ORF">HCU67_06780</name>
</gene>
<keyword evidence="1" id="KW-0805">Transcription regulation</keyword>
<feature type="domain" description="HTH araC/xylS-type" evidence="6">
    <location>
        <begin position="425"/>
        <end position="526"/>
    </location>
</feature>
<feature type="repeat" description="TPR" evidence="4">
    <location>
        <begin position="189"/>
        <end position="222"/>
    </location>
</feature>
<dbReference type="InterPro" id="IPR018060">
    <property type="entry name" value="HTH_AraC"/>
</dbReference>
<dbReference type="PROSITE" id="PS00041">
    <property type="entry name" value="HTH_ARAC_FAMILY_1"/>
    <property type="match status" value="1"/>
</dbReference>
<dbReference type="SMART" id="SM00028">
    <property type="entry name" value="TPR"/>
    <property type="match status" value="5"/>
</dbReference>
<dbReference type="SUPFAM" id="SSF46689">
    <property type="entry name" value="Homeodomain-like"/>
    <property type="match status" value="1"/>
</dbReference>
<dbReference type="Pfam" id="PF13176">
    <property type="entry name" value="TPR_7"/>
    <property type="match status" value="1"/>
</dbReference>
<dbReference type="InterPro" id="IPR018062">
    <property type="entry name" value="HTH_AraC-typ_CS"/>
</dbReference>
<keyword evidence="3" id="KW-0804">Transcription</keyword>
<dbReference type="Gene3D" id="1.25.40.10">
    <property type="entry name" value="Tetratricopeptide repeat domain"/>
    <property type="match status" value="1"/>
</dbReference>
<keyword evidence="5" id="KW-1133">Transmembrane helix</keyword>
<keyword evidence="2" id="KW-0238">DNA-binding</keyword>
<dbReference type="Gene3D" id="1.10.10.60">
    <property type="entry name" value="Homeodomain-like"/>
    <property type="match status" value="2"/>
</dbReference>
<dbReference type="SUPFAM" id="SSF47413">
    <property type="entry name" value="lambda repressor-like DNA-binding domains"/>
    <property type="match status" value="1"/>
</dbReference>
<dbReference type="InterPro" id="IPR010982">
    <property type="entry name" value="Lambda_DNA-bd_dom_sf"/>
</dbReference>
<keyword evidence="4" id="KW-0802">TPR repeat</keyword>
<evidence type="ECO:0000313" key="8">
    <source>
        <dbReference type="Proteomes" id="UP000718451"/>
    </source>
</evidence>
<dbReference type="PANTHER" id="PTHR10098">
    <property type="entry name" value="RAPSYN-RELATED"/>
    <property type="match status" value="1"/>
</dbReference>
<name>A0ABX1GRE3_9FLAO</name>
<reference evidence="7 8" key="1">
    <citation type="submission" date="2020-04" db="EMBL/GenBank/DDBJ databases">
        <authorList>
            <person name="Yoon J."/>
        </authorList>
    </citation>
    <scope>NUCLEOTIDE SEQUENCE [LARGE SCALE GENOMIC DNA]</scope>
    <source>
        <strain evidence="7 8">DJ-13</strain>
    </source>
</reference>
<comment type="caution">
    <text evidence="7">The sequence shown here is derived from an EMBL/GenBank/DDBJ whole genome shotgun (WGS) entry which is preliminary data.</text>
</comment>
<evidence type="ECO:0000256" key="2">
    <source>
        <dbReference type="ARBA" id="ARBA00023125"/>
    </source>
</evidence>
<evidence type="ECO:0000313" key="7">
    <source>
        <dbReference type="EMBL" id="NKI31646.1"/>
    </source>
</evidence>
<evidence type="ECO:0000256" key="5">
    <source>
        <dbReference type="SAM" id="Phobius"/>
    </source>
</evidence>